<dbReference type="AlphaFoldDB" id="A0A1G2MKB4"/>
<reference evidence="2 3" key="1">
    <citation type="journal article" date="2016" name="Nat. Commun.">
        <title>Thousands of microbial genomes shed light on interconnected biogeochemical processes in an aquifer system.</title>
        <authorList>
            <person name="Anantharaman K."/>
            <person name="Brown C.T."/>
            <person name="Hug L.A."/>
            <person name="Sharon I."/>
            <person name="Castelle C.J."/>
            <person name="Probst A.J."/>
            <person name="Thomas B.C."/>
            <person name="Singh A."/>
            <person name="Wilkins M.J."/>
            <person name="Karaoz U."/>
            <person name="Brodie E.L."/>
            <person name="Williams K.H."/>
            <person name="Hubbard S.S."/>
            <person name="Banfield J.F."/>
        </authorList>
    </citation>
    <scope>NUCLEOTIDE SEQUENCE [LARGE SCALE GENOMIC DNA]</scope>
</reference>
<evidence type="ECO:0000313" key="3">
    <source>
        <dbReference type="Proteomes" id="UP000178413"/>
    </source>
</evidence>
<dbReference type="SUPFAM" id="SSF81593">
    <property type="entry name" value="Nucleotidyltransferase substrate binding subunit/domain"/>
    <property type="match status" value="1"/>
</dbReference>
<accession>A0A1G2MKB4</accession>
<dbReference type="Pfam" id="PF05168">
    <property type="entry name" value="HEPN"/>
    <property type="match status" value="1"/>
</dbReference>
<dbReference type="Proteomes" id="UP000178413">
    <property type="component" value="Unassembled WGS sequence"/>
</dbReference>
<proteinExistence type="predicted"/>
<dbReference type="InterPro" id="IPR007842">
    <property type="entry name" value="HEPN_dom"/>
</dbReference>
<dbReference type="EMBL" id="MHRM01000011">
    <property type="protein sequence ID" value="OHA24174.1"/>
    <property type="molecule type" value="Genomic_DNA"/>
</dbReference>
<organism evidence="2 3">
    <name type="scientific">Candidatus Taylorbacteria bacterium RIFCSPHIGHO2_02_FULL_44_12</name>
    <dbReference type="NCBI Taxonomy" id="1802308"/>
    <lineage>
        <taxon>Bacteria</taxon>
        <taxon>Candidatus Tayloriibacteriota</taxon>
    </lineage>
</organism>
<evidence type="ECO:0000259" key="1">
    <source>
        <dbReference type="PROSITE" id="PS50910"/>
    </source>
</evidence>
<feature type="domain" description="HEPN" evidence="1">
    <location>
        <begin position="12"/>
        <end position="125"/>
    </location>
</feature>
<dbReference type="Gene3D" id="1.20.120.330">
    <property type="entry name" value="Nucleotidyltransferases domain 2"/>
    <property type="match status" value="1"/>
</dbReference>
<name>A0A1G2MKB4_9BACT</name>
<evidence type="ECO:0000313" key="2">
    <source>
        <dbReference type="EMBL" id="OHA24174.1"/>
    </source>
</evidence>
<comment type="caution">
    <text evidence="2">The sequence shown here is derived from an EMBL/GenBank/DDBJ whole genome shotgun (WGS) entry which is preliminary data.</text>
</comment>
<sequence length="134" mass="16021">MISIDEQVKYWTDGAERDYDTMQALLISKRYPESLFFGHIVLEKMLKAFVVLETKEQPLKTHDLSLLAKTANLNLDKKVLDYFELVNKFNIRSRYDDYKQAFYKICTKEYTEENILKITELYKNLCQQMKQKKS</sequence>
<gene>
    <name evidence="2" type="ORF">A3D50_01280</name>
</gene>
<dbReference type="PROSITE" id="PS50910">
    <property type="entry name" value="HEPN"/>
    <property type="match status" value="1"/>
</dbReference>
<dbReference type="SMART" id="SM00748">
    <property type="entry name" value="HEPN"/>
    <property type="match status" value="1"/>
</dbReference>
<protein>
    <recommendedName>
        <fullName evidence="1">HEPN domain-containing protein</fullName>
    </recommendedName>
</protein>